<reference evidence="2 3" key="1">
    <citation type="submission" date="2024-01" db="EMBL/GenBank/DDBJ databases">
        <title>A draft genome for a cacao thread blight-causing isolate of Paramarasmius palmivorus.</title>
        <authorList>
            <person name="Baruah I.K."/>
            <person name="Bukari Y."/>
            <person name="Amoako-Attah I."/>
            <person name="Meinhardt L.W."/>
            <person name="Bailey B.A."/>
            <person name="Cohen S.P."/>
        </authorList>
    </citation>
    <scope>NUCLEOTIDE SEQUENCE [LARGE SCALE GENOMIC DNA]</scope>
    <source>
        <strain evidence="2 3">GH-12</strain>
    </source>
</reference>
<feature type="region of interest" description="Disordered" evidence="1">
    <location>
        <begin position="530"/>
        <end position="551"/>
    </location>
</feature>
<dbReference type="AlphaFoldDB" id="A0AAW0BEC6"/>
<sequence>MSLCATHRLSPLPPLQPALESYRQQAEAVHRGATMSTEDRVLSPKKAFKFNAFRFKSLDLEAFLEEENTFRMTKEDEGNYLDELVAVDDGDLEIEEVCDEETLSQLEEGYNALRQEQNLEERIDTLQSPTPMKTHDNEPIIPLQTRSQRRNAARTARKREIRHQESTNRNVQGNITKNAAHKASQARHLVVNFDIGSLPISNPSWTGLKELPRAQLPKPSELKKLNWDGKTTTLLVDRRDRIWVVLGAGINDRSWNGVVDGATKAIAKFHQNAGLSPKDFCNRRSGNRYSTIHKGPSFGGGQKRPANMSIKKKKTKVAMKELQENQCIQRILGHTGTLYKTFGYKLAMESRDCLRTLTKQFPDIEPPKYPSPDGPYWAAFTVNSANQGPSEPQVVTKIHTDFGNYARSWCAVTAFGNFNADLGGHLVLWNVGLAIRFPAGCTILFPSALITHSNLPVQPGETRYSIVQYSAGGLFRWVANGGMSDKDFLSKATPGQLAKREQARKDRAKAGLRKYTRLFELEGGDYKGERLADESELSSIGESSDEEDDRPSKRVKIELIVV</sequence>
<dbReference type="Gene3D" id="3.60.130.30">
    <property type="match status" value="1"/>
</dbReference>
<evidence type="ECO:0000256" key="1">
    <source>
        <dbReference type="SAM" id="MobiDB-lite"/>
    </source>
</evidence>
<gene>
    <name evidence="2" type="ORF">VNI00_016495</name>
</gene>
<protein>
    <submittedName>
        <fullName evidence="2">Uncharacterized protein</fullName>
    </submittedName>
</protein>
<keyword evidence="3" id="KW-1185">Reference proteome</keyword>
<evidence type="ECO:0000313" key="3">
    <source>
        <dbReference type="Proteomes" id="UP001383192"/>
    </source>
</evidence>
<name>A0AAW0BEC6_9AGAR</name>
<comment type="caution">
    <text evidence="2">The sequence shown here is derived from an EMBL/GenBank/DDBJ whole genome shotgun (WGS) entry which is preliminary data.</text>
</comment>
<accession>A0AAW0BEC6</accession>
<proteinExistence type="predicted"/>
<evidence type="ECO:0000313" key="2">
    <source>
        <dbReference type="EMBL" id="KAK7024187.1"/>
    </source>
</evidence>
<organism evidence="2 3">
    <name type="scientific">Paramarasmius palmivorus</name>
    <dbReference type="NCBI Taxonomy" id="297713"/>
    <lineage>
        <taxon>Eukaryota</taxon>
        <taxon>Fungi</taxon>
        <taxon>Dikarya</taxon>
        <taxon>Basidiomycota</taxon>
        <taxon>Agaricomycotina</taxon>
        <taxon>Agaricomycetes</taxon>
        <taxon>Agaricomycetidae</taxon>
        <taxon>Agaricales</taxon>
        <taxon>Marasmiineae</taxon>
        <taxon>Marasmiaceae</taxon>
        <taxon>Paramarasmius</taxon>
    </lineage>
</organism>
<dbReference type="EMBL" id="JAYKXP010000130">
    <property type="protein sequence ID" value="KAK7024187.1"/>
    <property type="molecule type" value="Genomic_DNA"/>
</dbReference>
<dbReference type="Proteomes" id="UP001383192">
    <property type="component" value="Unassembled WGS sequence"/>
</dbReference>